<dbReference type="EMBL" id="CP095046">
    <property type="protein sequence ID" value="UOQ70326.1"/>
    <property type="molecule type" value="Genomic_DNA"/>
</dbReference>
<sequence length="68" mass="7788">MPLGFLYLRLRYWKQDAWRLVLTKEYQNSYGNAGKALVESGIRGVLVLLLAAWILFGLCLIYKVLTAP</sequence>
<feature type="transmembrane region" description="Helical" evidence="1">
    <location>
        <begin position="45"/>
        <end position="65"/>
    </location>
</feature>
<dbReference type="KEGG" id="hcu:MUN79_16425"/>
<organism evidence="2 3">
    <name type="scientific">Hymenobacter cellulosilyticus</name>
    <dbReference type="NCBI Taxonomy" id="2932248"/>
    <lineage>
        <taxon>Bacteria</taxon>
        <taxon>Pseudomonadati</taxon>
        <taxon>Bacteroidota</taxon>
        <taxon>Cytophagia</taxon>
        <taxon>Cytophagales</taxon>
        <taxon>Hymenobacteraceae</taxon>
        <taxon>Hymenobacter</taxon>
    </lineage>
</organism>
<evidence type="ECO:0000256" key="1">
    <source>
        <dbReference type="SAM" id="Phobius"/>
    </source>
</evidence>
<keyword evidence="1" id="KW-0812">Transmembrane</keyword>
<reference evidence="2" key="1">
    <citation type="submission" date="2022-04" db="EMBL/GenBank/DDBJ databases">
        <title>Hymenobacter sp. isolated from the air.</title>
        <authorList>
            <person name="Won M."/>
            <person name="Lee C.-M."/>
            <person name="Woen H.-Y."/>
            <person name="Kwon S.-W."/>
        </authorList>
    </citation>
    <scope>NUCLEOTIDE SEQUENCE</scope>
    <source>
        <strain evidence="2">5116S-3</strain>
    </source>
</reference>
<proteinExistence type="predicted"/>
<evidence type="ECO:0000313" key="2">
    <source>
        <dbReference type="EMBL" id="UOQ70326.1"/>
    </source>
</evidence>
<dbReference type="AlphaFoldDB" id="A0A8T9PY39"/>
<keyword evidence="3" id="KW-1185">Reference proteome</keyword>
<keyword evidence="1" id="KW-1133">Transmembrane helix</keyword>
<accession>A0A8T9PY39</accession>
<name>A0A8T9PY39_9BACT</name>
<protein>
    <submittedName>
        <fullName evidence="2">Uncharacterized protein</fullName>
    </submittedName>
</protein>
<gene>
    <name evidence="2" type="ORF">MUN79_16425</name>
</gene>
<keyword evidence="1" id="KW-0472">Membrane</keyword>
<dbReference type="RefSeq" id="WP_244673749.1">
    <property type="nucleotide sequence ID" value="NZ_CP095046.1"/>
</dbReference>
<evidence type="ECO:0000313" key="3">
    <source>
        <dbReference type="Proteomes" id="UP000831796"/>
    </source>
</evidence>
<dbReference type="Proteomes" id="UP000831796">
    <property type="component" value="Chromosome"/>
</dbReference>